<sequence>MAGGGELIIDIPAGKKIYFASDQHFGAPNETESRAREQKFIQFLNEIKPDTHALFLLGDLFDFWFEYKQVVPRGYLRVLGKLAEFADAGIPIYFFIGNHDLWMRDYLEQELNAQVFNRPQVFVINGKKCFIGHGDGLGPGDKGYKRLKKLFTNPLAKGLFYLLHPDFSLWLGKYLSRKNRYLSGNKDDNFYGDNEWLVQYAKRKLSQAHYDYFIFGHRHLPLKIKLAEHSEYINTGDWLRHFTYAVFEGREIDLQRYIV</sequence>
<keyword evidence="2" id="KW-0997">Cell inner membrane</keyword>
<dbReference type="PANTHER" id="PTHR34990:SF1">
    <property type="entry name" value="UDP-2,3-DIACYLGLUCOSAMINE HYDROLASE"/>
    <property type="match status" value="1"/>
</dbReference>
<dbReference type="OrthoDB" id="9802481at2"/>
<proteinExistence type="predicted"/>
<dbReference type="GO" id="GO:0046872">
    <property type="term" value="F:metal ion binding"/>
    <property type="evidence" value="ECO:0007669"/>
    <property type="project" value="UniProtKB-KW"/>
</dbReference>
<protein>
    <submittedName>
        <fullName evidence="8">UDP-2,3-diacylglucosamine diphosphatase</fullName>
    </submittedName>
</protein>
<dbReference type="InterPro" id="IPR029052">
    <property type="entry name" value="Metallo-depent_PP-like"/>
</dbReference>
<reference evidence="8 9" key="1">
    <citation type="submission" date="2019-01" db="EMBL/GenBank/DDBJ databases">
        <title>Whole Genome of Ornithobacterium rhinotracheale FARPER-174b.</title>
        <authorList>
            <person name="Tataje-Lavanda L.A."/>
            <person name="Montalvan A."/>
            <person name="Montesinos R."/>
            <person name="Zimic M."/>
            <person name="Fernandez-Sanchez M."/>
            <person name="Fernandez-Diaz M."/>
        </authorList>
    </citation>
    <scope>NUCLEOTIDE SEQUENCE [LARGE SCALE GENOMIC DNA]</scope>
    <source>
        <strain evidence="8 9">FARPER-174b</strain>
    </source>
</reference>
<evidence type="ECO:0000256" key="2">
    <source>
        <dbReference type="ARBA" id="ARBA00022519"/>
    </source>
</evidence>
<dbReference type="RefSeq" id="WP_128502156.1">
    <property type="nucleotide sequence ID" value="NZ_CP035107.1"/>
</dbReference>
<keyword evidence="3" id="KW-0479">Metal-binding</keyword>
<dbReference type="GO" id="GO:0016020">
    <property type="term" value="C:membrane"/>
    <property type="evidence" value="ECO:0007669"/>
    <property type="project" value="GOC"/>
</dbReference>
<dbReference type="InterPro" id="IPR043461">
    <property type="entry name" value="LpxH-like"/>
</dbReference>
<keyword evidence="5" id="KW-0472">Membrane</keyword>
<evidence type="ECO:0000256" key="4">
    <source>
        <dbReference type="ARBA" id="ARBA00022801"/>
    </source>
</evidence>
<keyword evidence="4" id="KW-0378">Hydrolase</keyword>
<feature type="domain" description="Calcineurin-like phosphoesterase" evidence="7">
    <location>
        <begin position="16"/>
        <end position="220"/>
    </location>
</feature>
<dbReference type="AlphaFoldDB" id="A0A3R5XUU1"/>
<name>A0A3R5XUU1_ORNRH</name>
<dbReference type="GO" id="GO:0008758">
    <property type="term" value="F:UDP-2,3-diacylglucosamine hydrolase activity"/>
    <property type="evidence" value="ECO:0007669"/>
    <property type="project" value="TreeGrafter"/>
</dbReference>
<evidence type="ECO:0000256" key="1">
    <source>
        <dbReference type="ARBA" id="ARBA00022475"/>
    </source>
</evidence>
<dbReference type="SUPFAM" id="SSF56300">
    <property type="entry name" value="Metallo-dependent phosphatases"/>
    <property type="match status" value="1"/>
</dbReference>
<dbReference type="CDD" id="cd07398">
    <property type="entry name" value="MPP_YbbF-LpxH"/>
    <property type="match status" value="1"/>
</dbReference>
<organism evidence="8 9">
    <name type="scientific">Ornithobacterium rhinotracheale</name>
    <dbReference type="NCBI Taxonomy" id="28251"/>
    <lineage>
        <taxon>Bacteria</taxon>
        <taxon>Pseudomonadati</taxon>
        <taxon>Bacteroidota</taxon>
        <taxon>Flavobacteriia</taxon>
        <taxon>Flavobacteriales</taxon>
        <taxon>Weeksellaceae</taxon>
        <taxon>Ornithobacterium</taxon>
    </lineage>
</organism>
<evidence type="ECO:0000313" key="9">
    <source>
        <dbReference type="Proteomes" id="UP000287701"/>
    </source>
</evidence>
<dbReference type="EMBL" id="CP035107">
    <property type="protein sequence ID" value="QAR31717.1"/>
    <property type="molecule type" value="Genomic_DNA"/>
</dbReference>
<evidence type="ECO:0000259" key="7">
    <source>
        <dbReference type="Pfam" id="PF00149"/>
    </source>
</evidence>
<dbReference type="InterPro" id="IPR004843">
    <property type="entry name" value="Calcineurin-like_PHP"/>
</dbReference>
<dbReference type="Pfam" id="PF00149">
    <property type="entry name" value="Metallophos"/>
    <property type="match status" value="1"/>
</dbReference>
<keyword evidence="1" id="KW-1003">Cell membrane</keyword>
<dbReference type="PANTHER" id="PTHR34990">
    <property type="entry name" value="UDP-2,3-DIACYLGLUCOSAMINE HYDROLASE-RELATED"/>
    <property type="match status" value="1"/>
</dbReference>
<keyword evidence="6" id="KW-0464">Manganese</keyword>
<dbReference type="Proteomes" id="UP000287701">
    <property type="component" value="Chromosome"/>
</dbReference>
<dbReference type="Gene3D" id="3.60.21.10">
    <property type="match status" value="1"/>
</dbReference>
<evidence type="ECO:0000256" key="5">
    <source>
        <dbReference type="ARBA" id="ARBA00023136"/>
    </source>
</evidence>
<dbReference type="GO" id="GO:0009245">
    <property type="term" value="P:lipid A biosynthetic process"/>
    <property type="evidence" value="ECO:0007669"/>
    <property type="project" value="TreeGrafter"/>
</dbReference>
<accession>A0A3R5XUU1</accession>
<evidence type="ECO:0000256" key="6">
    <source>
        <dbReference type="ARBA" id="ARBA00023211"/>
    </source>
</evidence>
<evidence type="ECO:0000256" key="3">
    <source>
        <dbReference type="ARBA" id="ARBA00022723"/>
    </source>
</evidence>
<gene>
    <name evidence="8" type="ORF">EQP59_10390</name>
</gene>
<evidence type="ECO:0000313" key="8">
    <source>
        <dbReference type="EMBL" id="QAR31717.1"/>
    </source>
</evidence>